<accession>A0ABT2ZBN0</accession>
<keyword evidence="2" id="KW-1185">Reference proteome</keyword>
<dbReference type="InterPro" id="IPR021251">
    <property type="entry name" value="DUF2793"/>
</dbReference>
<reference evidence="1 2" key="1">
    <citation type="submission" date="2022-10" db="EMBL/GenBank/DDBJ databases">
        <title>Defluviimonas sp. nov., isolated from ocean surface water.</title>
        <authorList>
            <person name="He W."/>
            <person name="Wang L."/>
            <person name="Zhang D.-F."/>
        </authorList>
    </citation>
    <scope>NUCLEOTIDE SEQUENCE [LARGE SCALE GENOMIC DNA]</scope>
    <source>
        <strain evidence="1 2">WL0002</strain>
    </source>
</reference>
<dbReference type="RefSeq" id="WP_263734149.1">
    <property type="nucleotide sequence ID" value="NZ_JAOWKY010000001.1"/>
</dbReference>
<protein>
    <submittedName>
        <fullName evidence="1">DUF2793 domain-containing protein</fullName>
    </submittedName>
</protein>
<proteinExistence type="predicted"/>
<sequence>MHETAQLGLPLVQASQAQKHVTVNEALMRLDGLVQLTLQSNSQTMPPLAVLNGACYGVPAGAVNEWSGQDGNVAIGSNSGWVFAAPARGWRAYIADVGQSAIHDGSVWRGGQITLSPHNAGLSASVAEIDHDVISGPVSTTVAIIPSNAMVIGVTARVIREITGTLSSWELGNPGAAGRFGSGLGLAAGSYARGLLGQPTAFYSPTAMQLDASGGDFADGAVRIAVHYLTLGLPDL</sequence>
<dbReference type="EMBL" id="JAOWKY010000001">
    <property type="protein sequence ID" value="MCV2868542.1"/>
    <property type="molecule type" value="Genomic_DNA"/>
</dbReference>
<gene>
    <name evidence="1" type="ORF">OEW28_07865</name>
</gene>
<comment type="caution">
    <text evidence="1">The sequence shown here is derived from an EMBL/GenBank/DDBJ whole genome shotgun (WGS) entry which is preliminary data.</text>
</comment>
<organism evidence="1 2">
    <name type="scientific">Albidovulum marisflavi</name>
    <dbReference type="NCBI Taxonomy" id="2984159"/>
    <lineage>
        <taxon>Bacteria</taxon>
        <taxon>Pseudomonadati</taxon>
        <taxon>Pseudomonadota</taxon>
        <taxon>Alphaproteobacteria</taxon>
        <taxon>Rhodobacterales</taxon>
        <taxon>Paracoccaceae</taxon>
        <taxon>Albidovulum</taxon>
    </lineage>
</organism>
<name>A0ABT2ZBN0_9RHOB</name>
<dbReference type="Pfam" id="PF10983">
    <property type="entry name" value="DUF2793"/>
    <property type="match status" value="1"/>
</dbReference>
<dbReference type="Proteomes" id="UP001652542">
    <property type="component" value="Unassembled WGS sequence"/>
</dbReference>
<evidence type="ECO:0000313" key="2">
    <source>
        <dbReference type="Proteomes" id="UP001652542"/>
    </source>
</evidence>
<evidence type="ECO:0000313" key="1">
    <source>
        <dbReference type="EMBL" id="MCV2868542.1"/>
    </source>
</evidence>